<feature type="compositionally biased region" description="Basic and acidic residues" evidence="1">
    <location>
        <begin position="362"/>
        <end position="372"/>
    </location>
</feature>
<dbReference type="Proteomes" id="UP001279734">
    <property type="component" value="Unassembled WGS sequence"/>
</dbReference>
<sequence length="628" mass="69073">MESKRSTRKRKQPSPSPFEGALTRSKSQIYSFFAKLISNSPNQEPVYSGKGEMTHVSIKDLRSRRVFSHPVAVDAHDSERDIGAFGTETDRQNIGHNFDYEKADYKIKTYCGKKDGFVGNGEELKYFGCRQSEKDDLTTNCNKEGFKLIDRNHNLLVPTVAVSESNDDEIGSDFGQRLDDISSNLSEEEGIMGIGLCNSKQKGNGNGEREENIQTNPPDADIFAEQRGSENVADRADNAFPIKDQITVMPSNKSSLIYEGCAKETFPSNTNPRNDLEAKGKLVLNSCSRIKVFRAPSSFNYRRLLPYLMDISKDKPGVVEIDPVPKNSSVGHVTNILCPKVETCMDEKPSQQSLAFSSQESVMDKPRADETTLPKSFCPSKEILRDMPSERHVGDSRTAGVASQVDKVSSDKLGNLYVGPVSANPFDGSDQSAALLSPSKSIETSLADATLKVPHDVCAEVSCSKNDLEIKVVDNSISLFQSSSNLEVIVPSKVPVVGLAKGILKRNPRGCRGLCSCLHCASFRLHAERAFEFSRNQFQDAEELALSLMTELSCLRNMLQKSVDSVNSCAIIPAGQVKQACIKASNAEDHARNCLSQMTEDLYAHIRTKPLQRPRVSFAGSAKEEAID</sequence>
<evidence type="ECO:0000313" key="2">
    <source>
        <dbReference type="EMBL" id="GMH08053.1"/>
    </source>
</evidence>
<dbReference type="EMBL" id="BSYO01000008">
    <property type="protein sequence ID" value="GMH08053.1"/>
    <property type="molecule type" value="Genomic_DNA"/>
</dbReference>
<dbReference type="PANTHER" id="PTHR34461">
    <property type="entry name" value="EXPRESSED PROTEIN"/>
    <property type="match status" value="1"/>
</dbReference>
<name>A0AAD3XKK2_NEPGR</name>
<evidence type="ECO:0000256" key="1">
    <source>
        <dbReference type="SAM" id="MobiDB-lite"/>
    </source>
</evidence>
<feature type="compositionally biased region" description="Basic residues" evidence="1">
    <location>
        <begin position="1"/>
        <end position="12"/>
    </location>
</feature>
<comment type="caution">
    <text evidence="2">The sequence shown here is derived from an EMBL/GenBank/DDBJ whole genome shotgun (WGS) entry which is preliminary data.</text>
</comment>
<dbReference type="PANTHER" id="PTHR34461:SF4">
    <property type="entry name" value="OS01G0101800 PROTEIN"/>
    <property type="match status" value="1"/>
</dbReference>
<keyword evidence="3" id="KW-1185">Reference proteome</keyword>
<gene>
    <name evidence="2" type="ORF">Nepgr_009893</name>
</gene>
<feature type="region of interest" description="Disordered" evidence="1">
    <location>
        <begin position="355"/>
        <end position="375"/>
    </location>
</feature>
<organism evidence="2 3">
    <name type="scientific">Nepenthes gracilis</name>
    <name type="common">Slender pitcher plant</name>
    <dbReference type="NCBI Taxonomy" id="150966"/>
    <lineage>
        <taxon>Eukaryota</taxon>
        <taxon>Viridiplantae</taxon>
        <taxon>Streptophyta</taxon>
        <taxon>Embryophyta</taxon>
        <taxon>Tracheophyta</taxon>
        <taxon>Spermatophyta</taxon>
        <taxon>Magnoliopsida</taxon>
        <taxon>eudicotyledons</taxon>
        <taxon>Gunneridae</taxon>
        <taxon>Pentapetalae</taxon>
        <taxon>Caryophyllales</taxon>
        <taxon>Nepenthaceae</taxon>
        <taxon>Nepenthes</taxon>
    </lineage>
</organism>
<protein>
    <submittedName>
        <fullName evidence="2">Uncharacterized protein</fullName>
    </submittedName>
</protein>
<accession>A0AAD3XKK2</accession>
<dbReference type="AlphaFoldDB" id="A0AAD3XKK2"/>
<feature type="region of interest" description="Disordered" evidence="1">
    <location>
        <begin position="1"/>
        <end position="23"/>
    </location>
</feature>
<reference evidence="2" key="1">
    <citation type="submission" date="2023-05" db="EMBL/GenBank/DDBJ databases">
        <title>Nepenthes gracilis genome sequencing.</title>
        <authorList>
            <person name="Fukushima K."/>
        </authorList>
    </citation>
    <scope>NUCLEOTIDE SEQUENCE</scope>
    <source>
        <strain evidence="2">SING2019-196</strain>
    </source>
</reference>
<proteinExistence type="predicted"/>
<evidence type="ECO:0000313" key="3">
    <source>
        <dbReference type="Proteomes" id="UP001279734"/>
    </source>
</evidence>